<proteinExistence type="predicted"/>
<evidence type="ECO:0000313" key="2">
    <source>
        <dbReference type="Proteomes" id="UP000321026"/>
    </source>
</evidence>
<reference evidence="1 2" key="1">
    <citation type="submission" date="2018-09" db="EMBL/GenBank/DDBJ databases">
        <title>Metagenome Assembled Genomes from an Advanced Water Purification Facility.</title>
        <authorList>
            <person name="Stamps B.W."/>
            <person name="Spear J.R."/>
        </authorList>
    </citation>
    <scope>NUCLEOTIDE SEQUENCE [LARGE SCALE GENOMIC DNA]</scope>
    <source>
        <strain evidence="1">Bin_63_2</strain>
    </source>
</reference>
<dbReference type="AlphaFoldDB" id="A0A5C7J595"/>
<evidence type="ECO:0000313" key="1">
    <source>
        <dbReference type="EMBL" id="TXG76701.1"/>
    </source>
</evidence>
<sequence>MITALMLFAAVSPYNTFQDTYLYPNYPNTASYSLVRVQKLHQDQYQLLVLHDHNSGVCSKKTVYLDQLDSLVPFYYGQRSYVNNGYATKSGTVVGQIQNQMLVHYEGAPCEDYARLVPASNVIPVN</sequence>
<name>A0A5C7J595_9BACT</name>
<accession>A0A5C7J595</accession>
<organism evidence="1 2">
    <name type="scientific">Candidatus Dojkabacteria bacterium</name>
    <dbReference type="NCBI Taxonomy" id="2099670"/>
    <lineage>
        <taxon>Bacteria</taxon>
        <taxon>Candidatus Dojkabacteria</taxon>
    </lineage>
</organism>
<dbReference type="EMBL" id="SSDS01000067">
    <property type="protein sequence ID" value="TXG76701.1"/>
    <property type="molecule type" value="Genomic_DNA"/>
</dbReference>
<gene>
    <name evidence="1" type="ORF">E6Q11_04165</name>
</gene>
<comment type="caution">
    <text evidence="1">The sequence shown here is derived from an EMBL/GenBank/DDBJ whole genome shotgun (WGS) entry which is preliminary data.</text>
</comment>
<protein>
    <submittedName>
        <fullName evidence="1">Uncharacterized protein</fullName>
    </submittedName>
</protein>
<dbReference type="Proteomes" id="UP000321026">
    <property type="component" value="Unassembled WGS sequence"/>
</dbReference>